<organism evidence="9">
    <name type="scientific">Taxus chinensis</name>
    <name type="common">Chinese yew</name>
    <name type="synonym">Taxus wallichiana var. chinensis</name>
    <dbReference type="NCBI Taxonomy" id="29808"/>
    <lineage>
        <taxon>Eukaryota</taxon>
        <taxon>Viridiplantae</taxon>
        <taxon>Streptophyta</taxon>
        <taxon>Embryophyta</taxon>
        <taxon>Tracheophyta</taxon>
        <taxon>Spermatophyta</taxon>
        <taxon>Pinopsida</taxon>
        <taxon>Pinidae</taxon>
        <taxon>Conifers II</taxon>
        <taxon>Cupressales</taxon>
        <taxon>Taxaceae</taxon>
        <taxon>Taxus</taxon>
    </lineage>
</organism>
<dbReference type="SMART" id="SM00717">
    <property type="entry name" value="SANT"/>
    <property type="match status" value="2"/>
</dbReference>
<dbReference type="PROSITE" id="PS51294">
    <property type="entry name" value="HTH_MYB"/>
    <property type="match status" value="2"/>
</dbReference>
<evidence type="ECO:0000256" key="5">
    <source>
        <dbReference type="ARBA" id="ARBA00023163"/>
    </source>
</evidence>
<feature type="domain" description="Myb-like" evidence="7">
    <location>
        <begin position="59"/>
        <end position="109"/>
    </location>
</feature>
<evidence type="ECO:0000313" key="9">
    <source>
        <dbReference type="EMBL" id="QHG11475.1"/>
    </source>
</evidence>
<feature type="domain" description="Myb-like" evidence="7">
    <location>
        <begin position="6"/>
        <end position="58"/>
    </location>
</feature>
<dbReference type="FunFam" id="1.10.10.60:FF:000011">
    <property type="entry name" value="Myb transcription factor"/>
    <property type="match status" value="1"/>
</dbReference>
<evidence type="ECO:0000256" key="3">
    <source>
        <dbReference type="ARBA" id="ARBA00023015"/>
    </source>
</evidence>
<keyword evidence="6" id="KW-0539">Nucleus</keyword>
<dbReference type="EMBL" id="MN906722">
    <property type="protein sequence ID" value="QHG11475.1"/>
    <property type="molecule type" value="mRNA"/>
</dbReference>
<evidence type="ECO:0000256" key="6">
    <source>
        <dbReference type="ARBA" id="ARBA00023242"/>
    </source>
</evidence>
<dbReference type="PANTHER" id="PTHR45675">
    <property type="entry name" value="MYB TRANSCRIPTION FACTOR-RELATED-RELATED"/>
    <property type="match status" value="1"/>
</dbReference>
<accession>A0A6B9QRD4</accession>
<dbReference type="InterPro" id="IPR009057">
    <property type="entry name" value="Homeodomain-like_sf"/>
</dbReference>
<keyword evidence="3" id="KW-0805">Transcription regulation</keyword>
<evidence type="ECO:0000259" key="8">
    <source>
        <dbReference type="PROSITE" id="PS51294"/>
    </source>
</evidence>
<dbReference type="InterPro" id="IPR001005">
    <property type="entry name" value="SANT/Myb"/>
</dbReference>
<dbReference type="AlphaFoldDB" id="A0A6B9QRD4"/>
<dbReference type="Gene3D" id="1.10.10.60">
    <property type="entry name" value="Homeodomain-like"/>
    <property type="match status" value="2"/>
</dbReference>
<reference evidence="9" key="1">
    <citation type="journal article" date="2020" name="PeerJ">
        <title>The R2R3-MYB transcription factor family in Taxus chinensis: Identification, characterization, expression profiling and posttranscriptional regulation analysis.</title>
        <authorList>
            <person name="Hu X."/>
            <person name="Zhang L."/>
            <person name="Shao F."/>
            <person name="Qiu D."/>
            <person name="Wilson I.W."/>
        </authorList>
    </citation>
    <scope>NUCLEOTIDE SEQUENCE</scope>
</reference>
<dbReference type="GO" id="GO:0005634">
    <property type="term" value="C:nucleus"/>
    <property type="evidence" value="ECO:0007669"/>
    <property type="project" value="UniProtKB-SubCell"/>
</dbReference>
<dbReference type="PROSITE" id="PS50090">
    <property type="entry name" value="MYB_LIKE"/>
    <property type="match status" value="2"/>
</dbReference>
<feature type="domain" description="HTH myb-type" evidence="8">
    <location>
        <begin position="6"/>
        <end position="58"/>
    </location>
</feature>
<evidence type="ECO:0000259" key="7">
    <source>
        <dbReference type="PROSITE" id="PS50090"/>
    </source>
</evidence>
<dbReference type="SUPFAM" id="SSF46689">
    <property type="entry name" value="Homeodomain-like"/>
    <property type="match status" value="1"/>
</dbReference>
<evidence type="ECO:0000256" key="2">
    <source>
        <dbReference type="ARBA" id="ARBA00022737"/>
    </source>
</evidence>
<keyword evidence="5" id="KW-0804">Transcription</keyword>
<keyword evidence="4" id="KW-0238">DNA-binding</keyword>
<comment type="subcellular location">
    <subcellularLocation>
        <location evidence="1">Nucleus</location>
    </subcellularLocation>
</comment>
<dbReference type="InterPro" id="IPR044676">
    <property type="entry name" value="EOBI/EOBII-like_plant"/>
</dbReference>
<sequence>MYKQEENEIRKGPWTVEEDRLLIHYIALHGEGRWNSLAKAAGLKRSGKSCRLRWVNYLRPDLKRGNITPQEERLIIDLQSRWGNRWSRIARRLPGRTDNEIKNYWRTRIKKKLQDRNLFSQHSIYSNWMPNPFLQENNVAEEDWVSQDSIFSNCMPDQYSMLQDSGAEKDYLQESLLLTNTVADFDEEARTEFSIAPSNSNTISDGGNNFEESRDIVENMGMSFQMESFEAMLPELYGFLMDDGPVSLFTG</sequence>
<evidence type="ECO:0000256" key="1">
    <source>
        <dbReference type="ARBA" id="ARBA00004123"/>
    </source>
</evidence>
<proteinExistence type="evidence at transcript level"/>
<dbReference type="FunFam" id="1.10.10.60:FF:000517">
    <property type="entry name" value="MYB-related transcription factor"/>
    <property type="match status" value="1"/>
</dbReference>
<evidence type="ECO:0000256" key="4">
    <source>
        <dbReference type="ARBA" id="ARBA00023125"/>
    </source>
</evidence>
<protein>
    <submittedName>
        <fullName evidence="9">R2R3-MYB transcription factor 47</fullName>
    </submittedName>
</protein>
<dbReference type="InterPro" id="IPR017930">
    <property type="entry name" value="Myb_dom"/>
</dbReference>
<dbReference type="CDD" id="cd00167">
    <property type="entry name" value="SANT"/>
    <property type="match status" value="2"/>
</dbReference>
<name>A0A6B9QRD4_TAXCH</name>
<dbReference type="GO" id="GO:0003700">
    <property type="term" value="F:DNA-binding transcription factor activity"/>
    <property type="evidence" value="ECO:0007669"/>
    <property type="project" value="InterPro"/>
</dbReference>
<dbReference type="Pfam" id="PF00249">
    <property type="entry name" value="Myb_DNA-binding"/>
    <property type="match status" value="2"/>
</dbReference>
<feature type="domain" description="HTH myb-type" evidence="8">
    <location>
        <begin position="59"/>
        <end position="113"/>
    </location>
</feature>
<dbReference type="GO" id="GO:0043565">
    <property type="term" value="F:sequence-specific DNA binding"/>
    <property type="evidence" value="ECO:0007669"/>
    <property type="project" value="InterPro"/>
</dbReference>
<keyword evidence="2" id="KW-0677">Repeat</keyword>